<name>A0A8S1P5Z1_9CILI</name>
<dbReference type="AlphaFoldDB" id="A0A8S1P5Z1"/>
<protein>
    <recommendedName>
        <fullName evidence="3">EF-hand domain-containing protein</fullName>
    </recommendedName>
</protein>
<organism evidence="1 2">
    <name type="scientific">Paramecium sonneborni</name>
    <dbReference type="NCBI Taxonomy" id="65129"/>
    <lineage>
        <taxon>Eukaryota</taxon>
        <taxon>Sar</taxon>
        <taxon>Alveolata</taxon>
        <taxon>Ciliophora</taxon>
        <taxon>Intramacronucleata</taxon>
        <taxon>Oligohymenophorea</taxon>
        <taxon>Peniculida</taxon>
        <taxon>Parameciidae</taxon>
        <taxon>Paramecium</taxon>
    </lineage>
</organism>
<dbReference type="PANTHER" id="PTHR35381">
    <property type="entry name" value="EF-HAND DOMAIN-CONTAINING PROTEIN"/>
    <property type="match status" value="1"/>
</dbReference>
<comment type="caution">
    <text evidence="1">The sequence shown here is derived from an EMBL/GenBank/DDBJ whole genome shotgun (WGS) entry which is preliminary data.</text>
</comment>
<keyword evidence="2" id="KW-1185">Reference proteome</keyword>
<dbReference type="OrthoDB" id="305494at2759"/>
<dbReference type="Proteomes" id="UP000692954">
    <property type="component" value="Unassembled WGS sequence"/>
</dbReference>
<gene>
    <name evidence="1" type="ORF">PSON_ATCC_30995.1.T0700024</name>
</gene>
<evidence type="ECO:0008006" key="3">
    <source>
        <dbReference type="Google" id="ProtNLM"/>
    </source>
</evidence>
<evidence type="ECO:0000313" key="2">
    <source>
        <dbReference type="Proteomes" id="UP000692954"/>
    </source>
</evidence>
<proteinExistence type="predicted"/>
<reference evidence="1" key="1">
    <citation type="submission" date="2021-01" db="EMBL/GenBank/DDBJ databases">
        <authorList>
            <consortium name="Genoscope - CEA"/>
            <person name="William W."/>
        </authorList>
    </citation>
    <scope>NUCLEOTIDE SEQUENCE</scope>
</reference>
<dbReference type="PANTHER" id="PTHR35381:SF1">
    <property type="entry name" value="EF-HAND DOMAIN-CONTAINING PROTEIN"/>
    <property type="match status" value="1"/>
</dbReference>
<dbReference type="EMBL" id="CAJJDN010000070">
    <property type="protein sequence ID" value="CAD8098264.1"/>
    <property type="molecule type" value="Genomic_DNA"/>
</dbReference>
<evidence type="ECO:0000313" key="1">
    <source>
        <dbReference type="EMBL" id="CAD8098264.1"/>
    </source>
</evidence>
<sequence>MSALKAIVTLDTGDKPEYIHIYEGDDIEMLAEFFCDRHNIQEDGKQFIIDHIRDQLKIQEKQTKQKFVSQSNSLKQCQSQSAFLKSAQVKKNEYETLHNTVWGQIQKKPSTTQIHQRNSSNIILNGQKSQGNLLLKKNTLKNVKCVTDIESNINIQLHPKRSRQEQIDLANRLISQKNQSEKRLQQLRIESNSPISHDFKPKVTKDNIYKKVSKKIDQEDYELAQMIGIQQKKKIYEFASQKIQLKQDQNILKRVFNQLDNDKDGQISSQFINLDIDHQILEKIKPVLCHMDAQHLILDLDTFSNLMKSFQILIY</sequence>
<accession>A0A8S1P5Z1</accession>